<comment type="subcellular location">
    <subcellularLocation>
        <location evidence="1">Cell membrane</location>
        <topology evidence="1">Multi-pass membrane protein</topology>
    </subcellularLocation>
    <subcellularLocation>
        <location evidence="6">Membrane</location>
        <topology evidence="6">Multi-pass membrane protein</topology>
    </subcellularLocation>
</comment>
<feature type="transmembrane region" description="Helical" evidence="7">
    <location>
        <begin position="40"/>
        <end position="57"/>
    </location>
</feature>
<keyword evidence="2" id="KW-1003">Cell membrane</keyword>
<feature type="transmembrane region" description="Helical" evidence="7">
    <location>
        <begin position="172"/>
        <end position="196"/>
    </location>
</feature>
<feature type="transmembrane region" description="Helical" evidence="7">
    <location>
        <begin position="216"/>
        <end position="234"/>
    </location>
</feature>
<keyword evidence="4 7" id="KW-1133">Transmembrane helix</keyword>
<comment type="caution">
    <text evidence="9">The sequence shown here is derived from an EMBL/GenBank/DDBJ whole genome shotgun (WGS) entry which is preliminary data.</text>
</comment>
<dbReference type="EMBL" id="FOIB01000002">
    <property type="protein sequence ID" value="SET64208.1"/>
    <property type="molecule type" value="Genomic_DNA"/>
</dbReference>
<feature type="domain" description="MotA/TolQ/ExbB proton channel" evidence="8">
    <location>
        <begin position="126"/>
        <end position="244"/>
    </location>
</feature>
<dbReference type="PANTHER" id="PTHR30625">
    <property type="entry name" value="PROTEIN TOLQ"/>
    <property type="match status" value="1"/>
</dbReference>
<evidence type="ECO:0000256" key="7">
    <source>
        <dbReference type="SAM" id="Phobius"/>
    </source>
</evidence>
<organism evidence="9 10">
    <name type="scientific">Myxococcus fulvus</name>
    <dbReference type="NCBI Taxonomy" id="33"/>
    <lineage>
        <taxon>Bacteria</taxon>
        <taxon>Pseudomonadati</taxon>
        <taxon>Myxococcota</taxon>
        <taxon>Myxococcia</taxon>
        <taxon>Myxococcales</taxon>
        <taxon>Cystobacterineae</taxon>
        <taxon>Myxococcaceae</taxon>
        <taxon>Myxococcus</taxon>
    </lineage>
</organism>
<evidence type="ECO:0000256" key="1">
    <source>
        <dbReference type="ARBA" id="ARBA00004651"/>
    </source>
</evidence>
<proteinExistence type="inferred from homology"/>
<keyword evidence="6" id="KW-0813">Transport</keyword>
<feature type="transmembrane region" description="Helical" evidence="7">
    <location>
        <begin position="63"/>
        <end position="85"/>
    </location>
</feature>
<evidence type="ECO:0000256" key="4">
    <source>
        <dbReference type="ARBA" id="ARBA00022989"/>
    </source>
</evidence>
<evidence type="ECO:0000313" key="9">
    <source>
        <dbReference type="EMBL" id="SET64208.1"/>
    </source>
</evidence>
<protein>
    <submittedName>
        <fullName evidence="9">Biopolymer transport protein ExbB/biopolymer transport protein TolQ</fullName>
    </submittedName>
</protein>
<dbReference type="PANTHER" id="PTHR30625:SF3">
    <property type="entry name" value="TOL-PAL SYSTEM PROTEIN TOLQ"/>
    <property type="match status" value="1"/>
</dbReference>
<evidence type="ECO:0000256" key="2">
    <source>
        <dbReference type="ARBA" id="ARBA00022475"/>
    </source>
</evidence>
<keyword evidence="10" id="KW-1185">Reference proteome</keyword>
<dbReference type="Proteomes" id="UP000183760">
    <property type="component" value="Unassembled WGS sequence"/>
</dbReference>
<evidence type="ECO:0000313" key="10">
    <source>
        <dbReference type="Proteomes" id="UP000183760"/>
    </source>
</evidence>
<comment type="similarity">
    <text evidence="6">Belongs to the exbB/tolQ family.</text>
</comment>
<dbReference type="InterPro" id="IPR050790">
    <property type="entry name" value="ExbB/TolQ_transport"/>
</dbReference>
<accession>A0ABY1C4C1</accession>
<evidence type="ECO:0000256" key="3">
    <source>
        <dbReference type="ARBA" id="ARBA00022692"/>
    </source>
</evidence>
<keyword evidence="3 7" id="KW-0812">Transmembrane</keyword>
<name>A0ABY1C4C1_MYXFU</name>
<evidence type="ECO:0000256" key="6">
    <source>
        <dbReference type="RuleBase" id="RU004057"/>
    </source>
</evidence>
<evidence type="ECO:0000259" key="8">
    <source>
        <dbReference type="Pfam" id="PF01618"/>
    </source>
</evidence>
<dbReference type="InterPro" id="IPR002898">
    <property type="entry name" value="MotA_ExbB_proton_chnl"/>
</dbReference>
<evidence type="ECO:0000256" key="5">
    <source>
        <dbReference type="ARBA" id="ARBA00023136"/>
    </source>
</evidence>
<reference evidence="9 10" key="1">
    <citation type="submission" date="2016-10" db="EMBL/GenBank/DDBJ databases">
        <authorList>
            <person name="Varghese N."/>
            <person name="Submissions S."/>
        </authorList>
    </citation>
    <scope>NUCLEOTIDE SEQUENCE [LARGE SCALE GENOMIC DNA]</scope>
    <source>
        <strain evidence="9 10">DSM 16525</strain>
    </source>
</reference>
<dbReference type="Pfam" id="PF01618">
    <property type="entry name" value="MotA_ExbB"/>
    <property type="match status" value="1"/>
</dbReference>
<keyword evidence="5 7" id="KW-0472">Membrane</keyword>
<keyword evidence="6" id="KW-0653">Protein transport</keyword>
<sequence length="271" mass="29127">MTDSWKGKRPGQVRASYLDSRVLESSFPQWLRHGANARGGAFRITMNFTLMGLWGHMGPFARFIVIAMGVMSVVSLLILVERALVFRAARRNSRKYASELATLLANGDFDTAAHVKLGPDVGYLGRTIRAGLTAYRTASDDDRNEIMESVARNLERQAQREVQSMKRGLGQLATVASTAPFVGLLGTTMGIVTAFQQMGEAGAGGIGNISTGISEALVTTAFGLLVAIPAVMGYNSLQGWVDARAVDLAEASNEFLDVVARVLKRSRAVTG</sequence>
<gene>
    <name evidence="9" type="ORF">SAMN05443572_102985</name>
</gene>